<dbReference type="EMBL" id="FR824130">
    <property type="protein sequence ID" value="CCA20060.1"/>
    <property type="molecule type" value="Genomic_DNA"/>
</dbReference>
<reference evidence="7" key="2">
    <citation type="submission" date="2011-02" db="EMBL/GenBank/DDBJ databases">
        <authorList>
            <person name="MacLean D."/>
        </authorList>
    </citation>
    <scope>NUCLEOTIDE SEQUENCE</scope>
</reference>
<dbReference type="AlphaFoldDB" id="F0WFS6"/>
<keyword evidence="4" id="KW-0206">Cytoskeleton</keyword>
<keyword evidence="5" id="KW-0966">Cell projection</keyword>
<organism evidence="7">
    <name type="scientific">Albugo laibachii Nc14</name>
    <dbReference type="NCBI Taxonomy" id="890382"/>
    <lineage>
        <taxon>Eukaryota</taxon>
        <taxon>Sar</taxon>
        <taxon>Stramenopiles</taxon>
        <taxon>Oomycota</taxon>
        <taxon>Peronosporomycetes</taxon>
        <taxon>Albuginales</taxon>
        <taxon>Albuginaceae</taxon>
        <taxon>Albugo</taxon>
    </lineage>
</organism>
<name>F0WFS6_9STRA</name>
<dbReference type="PROSITE" id="PS51665">
    <property type="entry name" value="ENKURIN"/>
    <property type="match status" value="1"/>
</dbReference>
<sequence>MQREECIYNLIPAVVPHVVKPPRYLSKHDPLLQPTGTTFGLHGKTRVLGANLGSNVRLPPPKSAAGIGREARKPDAKSFIKKGERCNTLMLTDSKSKQFAYTGKKMPKIVKRDERPVMGLHSGKNYVTANAVDAILAVPGNRAASKMEAPKYRNKQDYGQVPKYLSQVKDEIEWENQLIEQVVRQNSDRMDDDSGNQVGQSLDEHERQELVNALKAKWDNINSKYQKLCHNVVFDTLGKVRRKETLEKELTQLEKDIELLEKGPVIITQDTPHRHLERH</sequence>
<accession>F0WFS6</accession>
<dbReference type="PANTHER" id="PTHR21490">
    <property type="entry name" value="ENKURIN-RELATED"/>
    <property type="match status" value="1"/>
</dbReference>
<feature type="domain" description="Enkurin" evidence="6">
    <location>
        <begin position="163"/>
        <end position="268"/>
    </location>
</feature>
<proteinExistence type="predicted"/>
<protein>
    <submittedName>
        <fullName evidence="7">Uncharacterized protein AlNc14C85G5461</fullName>
    </submittedName>
</protein>
<evidence type="ECO:0000313" key="7">
    <source>
        <dbReference type="EMBL" id="CCA20060.1"/>
    </source>
</evidence>
<dbReference type="Pfam" id="PF13864">
    <property type="entry name" value="Enkurin"/>
    <property type="match status" value="1"/>
</dbReference>
<evidence type="ECO:0000256" key="2">
    <source>
        <dbReference type="ARBA" id="ARBA00004245"/>
    </source>
</evidence>
<evidence type="ECO:0000256" key="3">
    <source>
        <dbReference type="ARBA" id="ARBA00022490"/>
    </source>
</evidence>
<dbReference type="PANTHER" id="PTHR21490:SF0">
    <property type="entry name" value="ENKURIN"/>
    <property type="match status" value="1"/>
</dbReference>
<dbReference type="InterPro" id="IPR052102">
    <property type="entry name" value="Enkurin_domain-protein"/>
</dbReference>
<dbReference type="HOGENOM" id="CLU_088051_0_0_1"/>
<keyword evidence="3" id="KW-0963">Cytoplasm</keyword>
<dbReference type="GO" id="GO:0005929">
    <property type="term" value="C:cilium"/>
    <property type="evidence" value="ECO:0007669"/>
    <property type="project" value="UniProtKB-SubCell"/>
</dbReference>
<comment type="subcellular location">
    <subcellularLocation>
        <location evidence="1">Cell projection</location>
        <location evidence="1">Cilium</location>
    </subcellularLocation>
    <subcellularLocation>
        <location evidence="2">Cytoplasm</location>
        <location evidence="2">Cytoskeleton</location>
    </subcellularLocation>
</comment>
<evidence type="ECO:0000256" key="1">
    <source>
        <dbReference type="ARBA" id="ARBA00004138"/>
    </source>
</evidence>
<dbReference type="InterPro" id="IPR027012">
    <property type="entry name" value="Enkurin_dom"/>
</dbReference>
<reference evidence="7" key="1">
    <citation type="journal article" date="2011" name="PLoS Biol.">
        <title>Gene gain and loss during evolution of obligate parasitism in the white rust pathogen of Arabidopsis thaliana.</title>
        <authorList>
            <person name="Kemen E."/>
            <person name="Gardiner A."/>
            <person name="Schultz-Larsen T."/>
            <person name="Kemen A.C."/>
            <person name="Balmuth A.L."/>
            <person name="Robert-Seilaniantz A."/>
            <person name="Bailey K."/>
            <person name="Holub E."/>
            <person name="Studholme D.J."/>
            <person name="Maclean D."/>
            <person name="Jones J.D."/>
        </authorList>
    </citation>
    <scope>NUCLEOTIDE SEQUENCE</scope>
</reference>
<gene>
    <name evidence="7" type="primary">AlNc14C85G5461</name>
    <name evidence="7" type="ORF">ALNC14_062030</name>
</gene>
<evidence type="ECO:0000259" key="6">
    <source>
        <dbReference type="PROSITE" id="PS51665"/>
    </source>
</evidence>
<dbReference type="GO" id="GO:0005856">
    <property type="term" value="C:cytoskeleton"/>
    <property type="evidence" value="ECO:0007669"/>
    <property type="project" value="UniProtKB-SubCell"/>
</dbReference>
<evidence type="ECO:0000256" key="5">
    <source>
        <dbReference type="ARBA" id="ARBA00023273"/>
    </source>
</evidence>
<evidence type="ECO:0000256" key="4">
    <source>
        <dbReference type="ARBA" id="ARBA00023212"/>
    </source>
</evidence>
<dbReference type="GO" id="GO:0005516">
    <property type="term" value="F:calmodulin binding"/>
    <property type="evidence" value="ECO:0007669"/>
    <property type="project" value="TreeGrafter"/>
</dbReference>